<dbReference type="SUPFAM" id="SSF54928">
    <property type="entry name" value="RNA-binding domain, RBD"/>
    <property type="match status" value="1"/>
</dbReference>
<feature type="compositionally biased region" description="Basic and acidic residues" evidence="3">
    <location>
        <begin position="948"/>
        <end position="991"/>
    </location>
</feature>
<evidence type="ECO:0000256" key="2">
    <source>
        <dbReference type="PROSITE-ProRule" id="PRU00176"/>
    </source>
</evidence>
<feature type="compositionally biased region" description="Pro residues" evidence="3">
    <location>
        <begin position="219"/>
        <end position="254"/>
    </location>
</feature>
<feature type="compositionally biased region" description="Low complexity" evidence="3">
    <location>
        <begin position="924"/>
        <end position="938"/>
    </location>
</feature>
<feature type="region of interest" description="Disordered" evidence="3">
    <location>
        <begin position="1"/>
        <end position="92"/>
    </location>
</feature>
<dbReference type="PANTHER" id="PTHR47334:SF2">
    <property type="entry name" value="RNA-BINDING MOTIF PROTEIN 25"/>
    <property type="match status" value="1"/>
</dbReference>
<dbReference type="InterPro" id="IPR034268">
    <property type="entry name" value="RBM25_RRM"/>
</dbReference>
<organism evidence="6">
    <name type="scientific">Sesamum calycinum</name>
    <dbReference type="NCBI Taxonomy" id="2727403"/>
    <lineage>
        <taxon>Eukaryota</taxon>
        <taxon>Viridiplantae</taxon>
        <taxon>Streptophyta</taxon>
        <taxon>Embryophyta</taxon>
        <taxon>Tracheophyta</taxon>
        <taxon>Spermatophyta</taxon>
        <taxon>Magnoliopsida</taxon>
        <taxon>eudicotyledons</taxon>
        <taxon>Gunneridae</taxon>
        <taxon>Pentapetalae</taxon>
        <taxon>asterids</taxon>
        <taxon>lamiids</taxon>
        <taxon>Lamiales</taxon>
        <taxon>Pedaliaceae</taxon>
        <taxon>Sesamum</taxon>
    </lineage>
</organism>
<dbReference type="SMART" id="SM00311">
    <property type="entry name" value="PWI"/>
    <property type="match status" value="1"/>
</dbReference>
<dbReference type="InterPro" id="IPR053294">
    <property type="entry name" value="RBM_PWI_domain"/>
</dbReference>
<dbReference type="InterPro" id="IPR035979">
    <property type="entry name" value="RBD_domain_sf"/>
</dbReference>
<accession>A0AAW2PP41</accession>
<dbReference type="InterPro" id="IPR036483">
    <property type="entry name" value="PWI_dom_sf"/>
</dbReference>
<dbReference type="InterPro" id="IPR000504">
    <property type="entry name" value="RRM_dom"/>
</dbReference>
<feature type="compositionally biased region" description="Polar residues" evidence="3">
    <location>
        <begin position="846"/>
        <end position="870"/>
    </location>
</feature>
<reference evidence="6" key="2">
    <citation type="journal article" date="2024" name="Plant">
        <title>Genomic evolution and insights into agronomic trait innovations of Sesamum species.</title>
        <authorList>
            <person name="Miao H."/>
            <person name="Wang L."/>
            <person name="Qu L."/>
            <person name="Liu H."/>
            <person name="Sun Y."/>
            <person name="Le M."/>
            <person name="Wang Q."/>
            <person name="Wei S."/>
            <person name="Zheng Y."/>
            <person name="Lin W."/>
            <person name="Duan Y."/>
            <person name="Cao H."/>
            <person name="Xiong S."/>
            <person name="Wang X."/>
            <person name="Wei L."/>
            <person name="Li C."/>
            <person name="Ma Q."/>
            <person name="Ju M."/>
            <person name="Zhao R."/>
            <person name="Li G."/>
            <person name="Mu C."/>
            <person name="Tian Q."/>
            <person name="Mei H."/>
            <person name="Zhang T."/>
            <person name="Gao T."/>
            <person name="Zhang H."/>
        </authorList>
    </citation>
    <scope>NUCLEOTIDE SEQUENCE</scope>
    <source>
        <strain evidence="6">KEN8</strain>
    </source>
</reference>
<dbReference type="GO" id="GO:0003723">
    <property type="term" value="F:RNA binding"/>
    <property type="evidence" value="ECO:0007669"/>
    <property type="project" value="UniProtKB-UniRule"/>
</dbReference>
<dbReference type="AlphaFoldDB" id="A0AAW2PP41"/>
<comment type="caution">
    <text evidence="6">The sequence shown here is derived from an EMBL/GenBank/DDBJ whole genome shotgun (WGS) entry which is preliminary data.</text>
</comment>
<dbReference type="EMBL" id="JACGWM010000008">
    <property type="protein sequence ID" value="KAL0357935.1"/>
    <property type="molecule type" value="Genomic_DNA"/>
</dbReference>
<proteinExistence type="predicted"/>
<feature type="compositionally biased region" description="Basic and acidic residues" evidence="3">
    <location>
        <begin position="555"/>
        <end position="577"/>
    </location>
</feature>
<dbReference type="PANTHER" id="PTHR47334">
    <property type="entry name" value="SPLICING FACTOR PWI DOMAIN-CONTAINING PROTEIN / RNA RECOGNITION MOTIF (RRM)-CONTAINING PROTEIN"/>
    <property type="match status" value="1"/>
</dbReference>
<feature type="compositionally biased region" description="Basic and acidic residues" evidence="3">
    <location>
        <begin position="35"/>
        <end position="55"/>
    </location>
</feature>
<dbReference type="GO" id="GO:0006397">
    <property type="term" value="P:mRNA processing"/>
    <property type="evidence" value="ECO:0007669"/>
    <property type="project" value="UniProtKB-KW"/>
</dbReference>
<dbReference type="SUPFAM" id="SSF101233">
    <property type="entry name" value="PWI domain"/>
    <property type="match status" value="1"/>
</dbReference>
<keyword evidence="1" id="KW-0507">mRNA processing</keyword>
<feature type="region of interest" description="Disordered" evidence="3">
    <location>
        <begin position="484"/>
        <end position="991"/>
    </location>
</feature>
<sequence length="1106" mass="124415">MPEMEEEAAEGKGRWRIWADGAAGAGGRRRRRKGRGGEGRGRREEEEAAADREAQADLGAPDLGRGGEGERRRRRRQTGKAQADLGGGGRAEAGGGLFESTQAIRDMLEVYCLTSGWAINFSKSLVAFSKTHGGGSLLPHCDQAYYQLEIQSGTLLGSSFNRWIGILTWLKSCFSHMTVKLSLQKNSEVSMPAFLFCREENEDTLHALGLYLAMSTPQFPNPNPSGPPPPSVLTPPQPPIQPSFRPAAPPPSVPPGVGTPQFAPVTYQAPGVPPPGVVMGSAPAVGSGPLPQVPVGSVHPVMPPPYGVPGQPMRYAPPMPNGYPAMPQPLPQGAMPPPGVPRYPSPYAPMIRPAFPPRPLVGVMPPLARPPLVGVRPPIIPPVVRPPSTPTVTSAEPQTTVYVGKISSTVENDFMLSLLQLCGPVKSWKRPQDPTGTLKGFGFCEFESAEGVLRALRLLNKLSVDGQELMLNVNQTTREYLERYVEKKSESSKKTKESETESAEKEEASASVADANETTKSPGEPLKPASDEQKKDDNEMNKESPDAANFGLVTDEDRKADSEALEKLTGMIEERLKNKPLPPPPPQRPVDGASNSNAEQPSRSRDRESEEDVAKNDSEDKNEDQKTAESKPSSEHDKNETGSPDRSRRRDRSRDRDRDREMRRDKERELERYEREREQERAKREKEREYRSREDERRFKAREKEWETREREREHWRKREREREKERAQERKWEIMDQERDGDDGYGKKRKYKTSDEERKRRQREKEEDLADRLREEEEIAEAKMKAEEEQKKQLEVLKTITGQPANGHETTILPNETNDESHDEADRAFTHKPSHGTSEGEGFLQNGTSDEFVISSNSASDPRQNSTLPTRKLGFGLSGSGKRAAVPSVFNEDEDEDAHKEKKMRPLVPIDYSTEEQQAVQPSMSEGSSANMAAAAEFAKRISTLNPKEEKPDIEKEKSRRSHERSSQRDRDRHEEGISGTREESRRPENQKLLDAKQLIDTIPKTKDELFSYEINWVIYDQNALHERMRPWISKKITDFLGEEEDTLVDYIVSSTQEHVDAGEMLERLQTILDDEAEMFVLKMWRMLIFEIKKVETGLAPRLKA</sequence>
<feature type="compositionally biased region" description="Basic and acidic residues" evidence="3">
    <location>
        <begin position="602"/>
        <end position="796"/>
    </location>
</feature>
<feature type="domain" description="RRM" evidence="4">
    <location>
        <begin position="399"/>
        <end position="476"/>
    </location>
</feature>
<keyword evidence="2" id="KW-0694">RNA-binding</keyword>
<dbReference type="Gene3D" id="1.20.1390.10">
    <property type="entry name" value="PWI domain"/>
    <property type="match status" value="1"/>
</dbReference>
<feature type="compositionally biased region" description="Polar residues" evidence="3">
    <location>
        <begin position="801"/>
        <end position="817"/>
    </location>
</feature>
<evidence type="ECO:0000256" key="1">
    <source>
        <dbReference type="ARBA" id="ARBA00022664"/>
    </source>
</evidence>
<feature type="compositionally biased region" description="Basic and acidic residues" evidence="3">
    <location>
        <begin position="484"/>
        <end position="508"/>
    </location>
</feature>
<gene>
    <name evidence="6" type="ORF">Scaly_1479200</name>
</gene>
<dbReference type="FunFam" id="1.20.1390.10:FF:000008">
    <property type="entry name" value="RNA Binding Motif protein homolog"/>
    <property type="match status" value="1"/>
</dbReference>
<evidence type="ECO:0000256" key="3">
    <source>
        <dbReference type="SAM" id="MobiDB-lite"/>
    </source>
</evidence>
<protein>
    <submittedName>
        <fullName evidence="6">RNA-binding protein 25</fullName>
    </submittedName>
</protein>
<name>A0AAW2PP41_9LAMI</name>
<dbReference type="PROSITE" id="PS51025">
    <property type="entry name" value="PWI"/>
    <property type="match status" value="1"/>
</dbReference>
<dbReference type="SMART" id="SM00360">
    <property type="entry name" value="RRM"/>
    <property type="match status" value="1"/>
</dbReference>
<dbReference type="Pfam" id="PF00076">
    <property type="entry name" value="RRM_1"/>
    <property type="match status" value="1"/>
</dbReference>
<dbReference type="Gene3D" id="3.30.70.330">
    <property type="match status" value="1"/>
</dbReference>
<feature type="compositionally biased region" description="Basic and acidic residues" evidence="3">
    <location>
        <begin position="529"/>
        <end position="545"/>
    </location>
</feature>
<dbReference type="InterPro" id="IPR012677">
    <property type="entry name" value="Nucleotide-bd_a/b_plait_sf"/>
</dbReference>
<evidence type="ECO:0000259" key="5">
    <source>
        <dbReference type="PROSITE" id="PS51025"/>
    </source>
</evidence>
<feature type="region of interest" description="Disordered" evidence="3">
    <location>
        <begin position="218"/>
        <end position="268"/>
    </location>
</feature>
<reference evidence="6" key="1">
    <citation type="submission" date="2020-06" db="EMBL/GenBank/DDBJ databases">
        <authorList>
            <person name="Li T."/>
            <person name="Hu X."/>
            <person name="Zhang T."/>
            <person name="Song X."/>
            <person name="Zhang H."/>
            <person name="Dai N."/>
            <person name="Sheng W."/>
            <person name="Hou X."/>
            <person name="Wei L."/>
        </authorList>
    </citation>
    <scope>NUCLEOTIDE SEQUENCE</scope>
    <source>
        <strain evidence="6">KEN8</strain>
        <tissue evidence="6">Leaf</tissue>
    </source>
</reference>
<dbReference type="Pfam" id="PF01480">
    <property type="entry name" value="PWI"/>
    <property type="match status" value="1"/>
</dbReference>
<evidence type="ECO:0000313" key="6">
    <source>
        <dbReference type="EMBL" id="KAL0357935.1"/>
    </source>
</evidence>
<evidence type="ECO:0000259" key="4">
    <source>
        <dbReference type="PROSITE" id="PS50102"/>
    </source>
</evidence>
<dbReference type="PROSITE" id="PS50102">
    <property type="entry name" value="RRM"/>
    <property type="match status" value="1"/>
</dbReference>
<dbReference type="CDD" id="cd12446">
    <property type="entry name" value="RRM_RBM25"/>
    <property type="match status" value="1"/>
</dbReference>
<feature type="domain" description="PWI" evidence="5">
    <location>
        <begin position="1009"/>
        <end position="1106"/>
    </location>
</feature>
<dbReference type="InterPro" id="IPR002483">
    <property type="entry name" value="PWI_dom"/>
</dbReference>